<keyword evidence="1" id="KW-0732">Signal</keyword>
<evidence type="ECO:0000313" key="3">
    <source>
        <dbReference type="Proteomes" id="UP001437256"/>
    </source>
</evidence>
<name>A0ABR3A4W8_9AGAR</name>
<feature type="signal peptide" evidence="1">
    <location>
        <begin position="1"/>
        <end position="19"/>
    </location>
</feature>
<evidence type="ECO:0000313" key="2">
    <source>
        <dbReference type="EMBL" id="KAL0068633.1"/>
    </source>
</evidence>
<keyword evidence="3" id="KW-1185">Reference proteome</keyword>
<gene>
    <name evidence="2" type="ORF">AAF712_004349</name>
</gene>
<evidence type="ECO:0000256" key="1">
    <source>
        <dbReference type="SAM" id="SignalP"/>
    </source>
</evidence>
<reference evidence="2 3" key="1">
    <citation type="submission" date="2024-05" db="EMBL/GenBank/DDBJ databases">
        <title>A draft genome resource for the thread blight pathogen Marasmius tenuissimus strain MS-2.</title>
        <authorList>
            <person name="Yulfo-Soto G.E."/>
            <person name="Baruah I.K."/>
            <person name="Amoako-Attah I."/>
            <person name="Bukari Y."/>
            <person name="Meinhardt L.W."/>
            <person name="Bailey B.A."/>
            <person name="Cohen S.P."/>
        </authorList>
    </citation>
    <scope>NUCLEOTIDE SEQUENCE [LARGE SCALE GENOMIC DNA]</scope>
    <source>
        <strain evidence="2 3">MS-2</strain>
    </source>
</reference>
<feature type="chain" id="PRO_5046028376" evidence="1">
    <location>
        <begin position="20"/>
        <end position="339"/>
    </location>
</feature>
<proteinExistence type="predicted"/>
<sequence>MKGLVLSAWILLSTLLANAAVPTCDPGWELVEDPPGNFFCRKTDITCPGTKRDYHDSVGGDLHCCTPSSRQLVIYDEANRVGVCCAAGKVYAGTAPNGLCCNPGQIVKDGKCADPPPPALPTGCPSQPSNACQLKKVCGNEKGTGLLFGSCYQISFPTLKYQQLGRGYGTNPHIYRMGGFVHNIPFKLCKTTTACGIGPVLPADLFYIQDQIGNLDDAASKKNWNNGITTTDPVYLSTTADVGTAGQFKAQTSCSGCKCVVSLTGATKGLSLINKREEDPVGIYGLTFTNNLKSFVDLQFTEIPCDNSVVFGFTGAAKSALLGAEAPLGVDAKQIPLLV</sequence>
<organism evidence="2 3">
    <name type="scientific">Marasmius tenuissimus</name>
    <dbReference type="NCBI Taxonomy" id="585030"/>
    <lineage>
        <taxon>Eukaryota</taxon>
        <taxon>Fungi</taxon>
        <taxon>Dikarya</taxon>
        <taxon>Basidiomycota</taxon>
        <taxon>Agaricomycotina</taxon>
        <taxon>Agaricomycetes</taxon>
        <taxon>Agaricomycetidae</taxon>
        <taxon>Agaricales</taxon>
        <taxon>Marasmiineae</taxon>
        <taxon>Marasmiaceae</taxon>
        <taxon>Marasmius</taxon>
    </lineage>
</organism>
<dbReference type="Proteomes" id="UP001437256">
    <property type="component" value="Unassembled WGS sequence"/>
</dbReference>
<dbReference type="EMBL" id="JBBXMP010000017">
    <property type="protein sequence ID" value="KAL0068633.1"/>
    <property type="molecule type" value="Genomic_DNA"/>
</dbReference>
<protein>
    <submittedName>
        <fullName evidence="2">Uncharacterized protein</fullName>
    </submittedName>
</protein>
<comment type="caution">
    <text evidence="2">The sequence shown here is derived from an EMBL/GenBank/DDBJ whole genome shotgun (WGS) entry which is preliminary data.</text>
</comment>
<accession>A0ABR3A4W8</accession>